<accession>A0A511Z4I8</accession>
<organism evidence="2 3">
    <name type="scientific">Sporosarcina luteola</name>
    <dbReference type="NCBI Taxonomy" id="582850"/>
    <lineage>
        <taxon>Bacteria</taxon>
        <taxon>Bacillati</taxon>
        <taxon>Bacillota</taxon>
        <taxon>Bacilli</taxon>
        <taxon>Bacillales</taxon>
        <taxon>Caryophanaceae</taxon>
        <taxon>Sporosarcina</taxon>
    </lineage>
</organism>
<protein>
    <submittedName>
        <fullName evidence="2">Uncharacterized protein</fullName>
    </submittedName>
</protein>
<reference evidence="2 3" key="1">
    <citation type="submission" date="2019-07" db="EMBL/GenBank/DDBJ databases">
        <title>Whole genome shotgun sequence of Sporosarcina luteola NBRC 105378.</title>
        <authorList>
            <person name="Hosoyama A."/>
            <person name="Uohara A."/>
            <person name="Ohji S."/>
            <person name="Ichikawa N."/>
        </authorList>
    </citation>
    <scope>NUCLEOTIDE SEQUENCE [LARGE SCALE GENOMIC DNA]</scope>
    <source>
        <strain evidence="2 3">NBRC 105378</strain>
    </source>
</reference>
<evidence type="ECO:0000313" key="3">
    <source>
        <dbReference type="Proteomes" id="UP000321901"/>
    </source>
</evidence>
<feature type="region of interest" description="Disordered" evidence="1">
    <location>
        <begin position="1"/>
        <end position="40"/>
    </location>
</feature>
<evidence type="ECO:0000256" key="1">
    <source>
        <dbReference type="SAM" id="MobiDB-lite"/>
    </source>
</evidence>
<keyword evidence="3" id="KW-1185">Reference proteome</keyword>
<dbReference type="EMBL" id="BJYL01000007">
    <property type="protein sequence ID" value="GEN82356.1"/>
    <property type="molecule type" value="Genomic_DNA"/>
</dbReference>
<comment type="caution">
    <text evidence="2">The sequence shown here is derived from an EMBL/GenBank/DDBJ whole genome shotgun (WGS) entry which is preliminary data.</text>
</comment>
<gene>
    <name evidence="2" type="ORF">SLU01_06680</name>
</gene>
<evidence type="ECO:0000313" key="2">
    <source>
        <dbReference type="EMBL" id="GEN82356.1"/>
    </source>
</evidence>
<sequence>MAFPGFTSPSPMPQTPMPQVPQMPLTQTPMLPAQLGTKPPSIDVQEQVEDFEESPIYPGRGDGAAPPYPFKGWELTESPMWPQHESPEHVVHCPPEQAYIPQMMSPEYQTNPYGMMYPQEPFAFSQCYQPVYHCGCPSHPGFFAGGMHPNHIMPMQMPMPMHPMQMYPMQMQPMQQFNPMQNNDCGSC</sequence>
<dbReference type="Proteomes" id="UP000321901">
    <property type="component" value="Unassembled WGS sequence"/>
</dbReference>
<proteinExistence type="predicted"/>
<feature type="compositionally biased region" description="Pro residues" evidence="1">
    <location>
        <begin position="10"/>
        <end position="21"/>
    </location>
</feature>
<dbReference type="AlphaFoldDB" id="A0A511Z4I8"/>
<name>A0A511Z4I8_9BACL</name>